<evidence type="ECO:0000259" key="5">
    <source>
        <dbReference type="PROSITE" id="PS50931"/>
    </source>
</evidence>
<evidence type="ECO:0000256" key="2">
    <source>
        <dbReference type="ARBA" id="ARBA00023015"/>
    </source>
</evidence>
<dbReference type="Pfam" id="PF03466">
    <property type="entry name" value="LysR_substrate"/>
    <property type="match status" value="1"/>
</dbReference>
<dbReference type="Proteomes" id="UP001201985">
    <property type="component" value="Unassembled WGS sequence"/>
</dbReference>
<gene>
    <name evidence="6" type="ORF">MON41_16690</name>
</gene>
<comment type="caution">
    <text evidence="6">The sequence shown here is derived from an EMBL/GenBank/DDBJ whole genome shotgun (WGS) entry which is preliminary data.</text>
</comment>
<dbReference type="PANTHER" id="PTHR30419">
    <property type="entry name" value="HTH-TYPE TRANSCRIPTIONAL REGULATOR YBHD"/>
    <property type="match status" value="1"/>
</dbReference>
<keyword evidence="2" id="KW-0805">Transcription regulation</keyword>
<dbReference type="SUPFAM" id="SSF53850">
    <property type="entry name" value="Periplasmic binding protein-like II"/>
    <property type="match status" value="1"/>
</dbReference>
<dbReference type="Pfam" id="PF00126">
    <property type="entry name" value="HTH_1"/>
    <property type="match status" value="1"/>
</dbReference>
<dbReference type="SUPFAM" id="SSF46785">
    <property type="entry name" value="Winged helix' DNA-binding domain"/>
    <property type="match status" value="1"/>
</dbReference>
<protein>
    <submittedName>
        <fullName evidence="6">LysR family transcriptional regulator</fullName>
    </submittedName>
</protein>
<dbReference type="Gene3D" id="3.40.190.290">
    <property type="match status" value="1"/>
</dbReference>
<dbReference type="PROSITE" id="PS50931">
    <property type="entry name" value="HTH_LYSR"/>
    <property type="match status" value="1"/>
</dbReference>
<keyword evidence="3" id="KW-0238">DNA-binding</keyword>
<comment type="similarity">
    <text evidence="1">Belongs to the LysR transcriptional regulatory family.</text>
</comment>
<dbReference type="EMBL" id="JALBUU010000028">
    <property type="protein sequence ID" value="MCI0755359.1"/>
    <property type="molecule type" value="Genomic_DNA"/>
</dbReference>
<dbReference type="RefSeq" id="WP_120009624.1">
    <property type="nucleotide sequence ID" value="NZ_JALBUU010000028.1"/>
</dbReference>
<dbReference type="CDD" id="cd05466">
    <property type="entry name" value="PBP2_LTTR_substrate"/>
    <property type="match status" value="1"/>
</dbReference>
<keyword evidence="7" id="KW-1185">Reference proteome</keyword>
<dbReference type="Gene3D" id="1.10.10.10">
    <property type="entry name" value="Winged helix-like DNA-binding domain superfamily/Winged helix DNA-binding domain"/>
    <property type="match status" value="1"/>
</dbReference>
<organism evidence="6 7">
    <name type="scientific">Teichococcus vastitatis</name>
    <dbReference type="NCBI Taxonomy" id="2307076"/>
    <lineage>
        <taxon>Bacteria</taxon>
        <taxon>Pseudomonadati</taxon>
        <taxon>Pseudomonadota</taxon>
        <taxon>Alphaproteobacteria</taxon>
        <taxon>Acetobacterales</taxon>
        <taxon>Roseomonadaceae</taxon>
        <taxon>Roseomonas</taxon>
    </lineage>
</organism>
<dbReference type="InterPro" id="IPR036388">
    <property type="entry name" value="WH-like_DNA-bd_sf"/>
</dbReference>
<dbReference type="InterPro" id="IPR050950">
    <property type="entry name" value="HTH-type_LysR_regulators"/>
</dbReference>
<dbReference type="InterPro" id="IPR036390">
    <property type="entry name" value="WH_DNA-bd_sf"/>
</dbReference>
<proteinExistence type="inferred from homology"/>
<dbReference type="InterPro" id="IPR005119">
    <property type="entry name" value="LysR_subst-bd"/>
</dbReference>
<accession>A0ABS9W7T9</accession>
<evidence type="ECO:0000256" key="1">
    <source>
        <dbReference type="ARBA" id="ARBA00009437"/>
    </source>
</evidence>
<name>A0ABS9W7T9_9PROT</name>
<evidence type="ECO:0000313" key="7">
    <source>
        <dbReference type="Proteomes" id="UP001201985"/>
    </source>
</evidence>
<feature type="domain" description="HTH lysR-type" evidence="5">
    <location>
        <begin position="1"/>
        <end position="57"/>
    </location>
</feature>
<dbReference type="PANTHER" id="PTHR30419:SF31">
    <property type="entry name" value="BLR3139 PROTEIN"/>
    <property type="match status" value="1"/>
</dbReference>
<evidence type="ECO:0000313" key="6">
    <source>
        <dbReference type="EMBL" id="MCI0755359.1"/>
    </source>
</evidence>
<keyword evidence="4" id="KW-0804">Transcription</keyword>
<evidence type="ECO:0000256" key="4">
    <source>
        <dbReference type="ARBA" id="ARBA00023163"/>
    </source>
</evidence>
<dbReference type="InterPro" id="IPR000847">
    <property type="entry name" value="LysR_HTH_N"/>
</dbReference>
<evidence type="ECO:0000256" key="3">
    <source>
        <dbReference type="ARBA" id="ARBA00023125"/>
    </source>
</evidence>
<sequence length="308" mass="33304">MIDRLELLLALARERHFGRAAESCGVSQQTLSAALKQLEERMGALLVQRGSRFQGFTPEGECVLGWARRIVGDARAMQQELRSFREELSGHLRLAIVPTALPRIGALTGPFMARHPAVRFTVHSATSIEILARLRNLEIDAGITYLDNEPLGRVASLPLYEERYCLLVAPGGALAERESVSWAEAASLPLCLLTPDMQNRRIVDQHLGGGRPPPPPAIESNSVLLLLQQVRAGICASIMPSAFAEAAGPPGSVRCIPINDPVVVQRIGLVVPQRDAMLPSVAALLRLAKTLASEDAFNKDSLLTHPSA</sequence>
<reference evidence="6 7" key="1">
    <citation type="submission" date="2022-03" db="EMBL/GenBank/DDBJ databases">
        <title>Complete genome analysis of Roseomonas KG 17.1 : a prolific producer of plant growth promoters.</title>
        <authorList>
            <person name="Saadouli I."/>
            <person name="Najjari A."/>
            <person name="Mosbah A."/>
            <person name="Ouzari H.I."/>
        </authorList>
    </citation>
    <scope>NUCLEOTIDE SEQUENCE [LARGE SCALE GENOMIC DNA]</scope>
    <source>
        <strain evidence="6 7">KG17-1</strain>
    </source>
</reference>
<dbReference type="PRINTS" id="PR00039">
    <property type="entry name" value="HTHLYSR"/>
</dbReference>